<feature type="region of interest" description="Disordered" evidence="5">
    <location>
        <begin position="60"/>
        <end position="87"/>
    </location>
</feature>
<organism evidence="8 9">
    <name type="scientific">Novilysobacter ciconiae</name>
    <dbReference type="NCBI Taxonomy" id="2781022"/>
    <lineage>
        <taxon>Bacteria</taxon>
        <taxon>Pseudomonadati</taxon>
        <taxon>Pseudomonadota</taxon>
        <taxon>Gammaproteobacteria</taxon>
        <taxon>Lysobacterales</taxon>
        <taxon>Lysobacteraceae</taxon>
        <taxon>Novilysobacter</taxon>
    </lineage>
</organism>
<comment type="catalytic activity">
    <reaction evidence="2 4">
        <text>L-methionyl-[protein] + [thioredoxin]-disulfide + H2O = L-methionyl-(S)-S-oxide-[protein] + [thioredoxin]-dithiol</text>
        <dbReference type="Rhea" id="RHEA:14217"/>
        <dbReference type="Rhea" id="RHEA-COMP:10698"/>
        <dbReference type="Rhea" id="RHEA-COMP:10700"/>
        <dbReference type="Rhea" id="RHEA-COMP:12313"/>
        <dbReference type="Rhea" id="RHEA-COMP:12315"/>
        <dbReference type="ChEBI" id="CHEBI:15377"/>
        <dbReference type="ChEBI" id="CHEBI:16044"/>
        <dbReference type="ChEBI" id="CHEBI:29950"/>
        <dbReference type="ChEBI" id="CHEBI:44120"/>
        <dbReference type="ChEBI" id="CHEBI:50058"/>
        <dbReference type="EC" id="1.8.4.11"/>
    </reaction>
</comment>
<dbReference type="Gene3D" id="3.30.1060.10">
    <property type="entry name" value="Peptide methionine sulphoxide reductase MsrA"/>
    <property type="match status" value="1"/>
</dbReference>
<evidence type="ECO:0000256" key="4">
    <source>
        <dbReference type="HAMAP-Rule" id="MF_01401"/>
    </source>
</evidence>
<keyword evidence="1 4" id="KW-0560">Oxidoreductase</keyword>
<protein>
    <recommendedName>
        <fullName evidence="4">Peptide methionine sulfoxide reductase MsrA</fullName>
        <shortName evidence="4">Protein-methionine-S-oxide reductase</shortName>
        <ecNumber evidence="4">1.8.4.11</ecNumber>
    </recommendedName>
    <alternativeName>
        <fullName evidence="4">Peptide-methionine (S)-S-oxide reductase</fullName>
        <shortName evidence="4">Peptide Met(O) reductase</shortName>
    </alternativeName>
</protein>
<keyword evidence="6" id="KW-0732">Signal</keyword>
<dbReference type="AlphaFoldDB" id="A0A7S6ZS11"/>
<reference evidence="8 9" key="1">
    <citation type="submission" date="2020-10" db="EMBL/GenBank/DDBJ databases">
        <title>complete genome sequencing of Lysobacter sp. H21R20.</title>
        <authorList>
            <person name="Bae J.-W."/>
            <person name="Lee S.-Y."/>
        </authorList>
    </citation>
    <scope>NUCLEOTIDE SEQUENCE [LARGE SCALE GENOMIC DNA]</scope>
    <source>
        <strain evidence="8 9">H21R20</strain>
    </source>
</reference>
<dbReference type="PANTHER" id="PTHR43774">
    <property type="entry name" value="PEPTIDE METHIONINE SULFOXIDE REDUCTASE"/>
    <property type="match status" value="1"/>
</dbReference>
<dbReference type="Pfam" id="PF01625">
    <property type="entry name" value="PMSR"/>
    <property type="match status" value="1"/>
</dbReference>
<dbReference type="InterPro" id="IPR036509">
    <property type="entry name" value="Met_Sox_Rdtase_MsrA_sf"/>
</dbReference>
<feature type="domain" description="Peptide methionine sulphoxide reductase MsrA" evidence="7">
    <location>
        <begin position="92"/>
        <end position="244"/>
    </location>
</feature>
<gene>
    <name evidence="4 8" type="primary">msrA</name>
    <name evidence="8" type="ORF">INQ41_11875</name>
</gene>
<comment type="function">
    <text evidence="4">Has an important function as a repair enzyme for proteins that have been inactivated by oxidation. Catalyzes the reversible oxidation-reduction of methionine sulfoxide in proteins to methionine.</text>
</comment>
<dbReference type="PANTHER" id="PTHR43774:SF1">
    <property type="entry name" value="PEPTIDE METHIONINE SULFOXIDE REDUCTASE MSRA 2"/>
    <property type="match status" value="1"/>
</dbReference>
<accession>A0A7S6ZS11</accession>
<feature type="chain" id="PRO_5032601923" description="Peptide methionine sulfoxide reductase MsrA" evidence="6">
    <location>
        <begin position="32"/>
        <end position="264"/>
    </location>
</feature>
<keyword evidence="9" id="KW-1185">Reference proteome</keyword>
<evidence type="ECO:0000256" key="3">
    <source>
        <dbReference type="ARBA" id="ARBA00048782"/>
    </source>
</evidence>
<feature type="signal peptide" evidence="6">
    <location>
        <begin position="1"/>
        <end position="31"/>
    </location>
</feature>
<dbReference type="InterPro" id="IPR002569">
    <property type="entry name" value="Met_Sox_Rdtase_MsrA_dom"/>
</dbReference>
<comment type="similarity">
    <text evidence="4">Belongs to the MsrA Met sulfoxide reductase family.</text>
</comment>
<dbReference type="HAMAP" id="MF_01401">
    <property type="entry name" value="MsrA"/>
    <property type="match status" value="1"/>
</dbReference>
<comment type="catalytic activity">
    <reaction evidence="3 4">
        <text>[thioredoxin]-disulfide + L-methionine + H2O = L-methionine (S)-S-oxide + [thioredoxin]-dithiol</text>
        <dbReference type="Rhea" id="RHEA:19993"/>
        <dbReference type="Rhea" id="RHEA-COMP:10698"/>
        <dbReference type="Rhea" id="RHEA-COMP:10700"/>
        <dbReference type="ChEBI" id="CHEBI:15377"/>
        <dbReference type="ChEBI" id="CHEBI:29950"/>
        <dbReference type="ChEBI" id="CHEBI:50058"/>
        <dbReference type="ChEBI" id="CHEBI:57844"/>
        <dbReference type="ChEBI" id="CHEBI:58772"/>
        <dbReference type="EC" id="1.8.4.11"/>
    </reaction>
</comment>
<name>A0A7S6ZS11_9GAMM</name>
<evidence type="ECO:0000256" key="2">
    <source>
        <dbReference type="ARBA" id="ARBA00047806"/>
    </source>
</evidence>
<dbReference type="KEGG" id="lcic:INQ41_11875"/>
<dbReference type="EMBL" id="CP063656">
    <property type="protein sequence ID" value="QOW19307.1"/>
    <property type="molecule type" value="Genomic_DNA"/>
</dbReference>
<dbReference type="GO" id="GO:0008113">
    <property type="term" value="F:peptide-methionine (S)-S-oxide reductase activity"/>
    <property type="evidence" value="ECO:0007669"/>
    <property type="project" value="UniProtKB-UniRule"/>
</dbReference>
<dbReference type="NCBIfam" id="TIGR00401">
    <property type="entry name" value="msrA"/>
    <property type="match status" value="1"/>
</dbReference>
<feature type="compositionally biased region" description="Low complexity" evidence="5">
    <location>
        <begin position="60"/>
        <end position="79"/>
    </location>
</feature>
<dbReference type="EC" id="1.8.4.11" evidence="4"/>
<sequence>MTASPFFSAASRRRLAWPGCLAALLLLAACAQPATDARASAGANAGPGVATASARSAVAGADASRASPPTSAQATTTNIPAPPAAAPPATETAIFAGGCFWCMEPPYDALPGVVSTQSGYIGGSVANPTYEQVSAGRTGHAEAVKITYDPSRVDYPKLLQVFWRNIDPVAVDRQFCDVGAQYRSAIFPVNDEQRRLAEASRKALQADPRFGQQTIATRIEPAARFYPAEDTHQDYYRKNPVRYKYYRYSCGRDRRLEEIWGKAG</sequence>
<evidence type="ECO:0000256" key="5">
    <source>
        <dbReference type="SAM" id="MobiDB-lite"/>
    </source>
</evidence>
<proteinExistence type="inferred from homology"/>
<evidence type="ECO:0000313" key="9">
    <source>
        <dbReference type="Proteomes" id="UP000594059"/>
    </source>
</evidence>
<dbReference type="SUPFAM" id="SSF55068">
    <property type="entry name" value="Peptide methionine sulfoxide reductase"/>
    <property type="match status" value="1"/>
</dbReference>
<evidence type="ECO:0000313" key="8">
    <source>
        <dbReference type="EMBL" id="QOW19307.1"/>
    </source>
</evidence>
<dbReference type="Proteomes" id="UP000594059">
    <property type="component" value="Chromosome"/>
</dbReference>
<evidence type="ECO:0000256" key="6">
    <source>
        <dbReference type="SAM" id="SignalP"/>
    </source>
</evidence>
<evidence type="ECO:0000259" key="7">
    <source>
        <dbReference type="Pfam" id="PF01625"/>
    </source>
</evidence>
<evidence type="ECO:0000256" key="1">
    <source>
        <dbReference type="ARBA" id="ARBA00023002"/>
    </source>
</evidence>
<feature type="active site" evidence="4">
    <location>
        <position position="99"/>
    </location>
</feature>